<name>A0ABP8II15_9GAMM</name>
<reference evidence="3" key="1">
    <citation type="journal article" date="2019" name="Int. J. Syst. Evol. Microbiol.">
        <title>The Global Catalogue of Microorganisms (GCM) 10K type strain sequencing project: providing services to taxonomists for standard genome sequencing and annotation.</title>
        <authorList>
            <consortium name="The Broad Institute Genomics Platform"/>
            <consortium name="The Broad Institute Genome Sequencing Center for Infectious Disease"/>
            <person name="Wu L."/>
            <person name="Ma J."/>
        </authorList>
    </citation>
    <scope>NUCLEOTIDE SEQUENCE [LARGE SCALE GENOMIC DNA]</scope>
    <source>
        <strain evidence="3">JCM 17728</strain>
    </source>
</reference>
<organism evidence="2 3">
    <name type="scientific">Kangiella marina</name>
    <dbReference type="NCBI Taxonomy" id="1079178"/>
    <lineage>
        <taxon>Bacteria</taxon>
        <taxon>Pseudomonadati</taxon>
        <taxon>Pseudomonadota</taxon>
        <taxon>Gammaproteobacteria</taxon>
        <taxon>Kangiellales</taxon>
        <taxon>Kangiellaceae</taxon>
        <taxon>Kangiella</taxon>
    </lineage>
</organism>
<dbReference type="Proteomes" id="UP001501011">
    <property type="component" value="Unassembled WGS sequence"/>
</dbReference>
<evidence type="ECO:0000313" key="3">
    <source>
        <dbReference type="Proteomes" id="UP001501011"/>
    </source>
</evidence>
<keyword evidence="3" id="KW-1185">Reference proteome</keyword>
<comment type="caution">
    <text evidence="2">The sequence shown here is derived from an EMBL/GenBank/DDBJ whole genome shotgun (WGS) entry which is preliminary data.</text>
</comment>
<evidence type="ECO:0000256" key="1">
    <source>
        <dbReference type="SAM" id="SignalP"/>
    </source>
</evidence>
<feature type="signal peptide" evidence="1">
    <location>
        <begin position="1"/>
        <end position="22"/>
    </location>
</feature>
<feature type="chain" id="PRO_5046813511" evidence="1">
    <location>
        <begin position="23"/>
        <end position="94"/>
    </location>
</feature>
<dbReference type="RefSeq" id="WP_345292111.1">
    <property type="nucleotide sequence ID" value="NZ_BAABFV010000001.1"/>
</dbReference>
<keyword evidence="1" id="KW-0732">Signal</keyword>
<gene>
    <name evidence="2" type="ORF">GCM10023151_10100</name>
</gene>
<protein>
    <submittedName>
        <fullName evidence="2">Uncharacterized protein</fullName>
    </submittedName>
</protein>
<sequence>MKKTLFTLTALLTFAFAGSAVANEAKVMKQQDLQACERQPKQLPEEVQSKQQERCQCVVEQTDYQALVDAKKSGDMAKIQQIKSKANQSCRAMQ</sequence>
<dbReference type="EMBL" id="BAABFV010000001">
    <property type="protein sequence ID" value="GAA4359316.1"/>
    <property type="molecule type" value="Genomic_DNA"/>
</dbReference>
<evidence type="ECO:0000313" key="2">
    <source>
        <dbReference type="EMBL" id="GAA4359316.1"/>
    </source>
</evidence>
<accession>A0ABP8II15</accession>
<proteinExistence type="predicted"/>